<dbReference type="EnsemblMetazoa" id="G21990.4">
    <property type="protein sequence ID" value="G21990.4:cds"/>
    <property type="gene ID" value="G21990"/>
</dbReference>
<evidence type="ECO:0000313" key="5">
    <source>
        <dbReference type="EnsemblMetazoa" id="G21990.1:cds"/>
    </source>
</evidence>
<feature type="domain" description="SOCS box" evidence="4">
    <location>
        <begin position="318"/>
        <end position="372"/>
    </location>
</feature>
<evidence type="ECO:0000259" key="4">
    <source>
        <dbReference type="PROSITE" id="PS50225"/>
    </source>
</evidence>
<evidence type="ECO:0000313" key="6">
    <source>
        <dbReference type="Proteomes" id="UP000005408"/>
    </source>
</evidence>
<protein>
    <recommendedName>
        <fullName evidence="4">SOCS box domain-containing protein</fullName>
    </recommendedName>
</protein>
<dbReference type="PANTHER" id="PTHR24193:SF121">
    <property type="entry name" value="ADA2A-CONTAINING COMPLEX COMPONENT 3, ISOFORM D"/>
    <property type="match status" value="1"/>
</dbReference>
<dbReference type="AlphaFoldDB" id="A0A8W8K520"/>
<dbReference type="Gene3D" id="1.25.40.20">
    <property type="entry name" value="Ankyrin repeat-containing domain"/>
    <property type="match status" value="2"/>
</dbReference>
<organism evidence="5 6">
    <name type="scientific">Magallana gigas</name>
    <name type="common">Pacific oyster</name>
    <name type="synonym">Crassostrea gigas</name>
    <dbReference type="NCBI Taxonomy" id="29159"/>
    <lineage>
        <taxon>Eukaryota</taxon>
        <taxon>Metazoa</taxon>
        <taxon>Spiralia</taxon>
        <taxon>Lophotrochozoa</taxon>
        <taxon>Mollusca</taxon>
        <taxon>Bivalvia</taxon>
        <taxon>Autobranchia</taxon>
        <taxon>Pteriomorphia</taxon>
        <taxon>Ostreida</taxon>
        <taxon>Ostreoidea</taxon>
        <taxon>Ostreidae</taxon>
        <taxon>Magallana</taxon>
    </lineage>
</organism>
<proteinExistence type="predicted"/>
<dbReference type="InterPro" id="IPR036036">
    <property type="entry name" value="SOCS_box-like_dom_sf"/>
</dbReference>
<sequence>MPNNIQVDDDYLLLESVKSGKEKQVRTILSGGNYRNVDYIDGFGRTALHWASEYGYVNIVYLLVENKWDYNATDNKSQTPLHIACNHYGSDIASYLITCGCDVNILDNSGNSPLQRAIHTNLEGVVYLICERGADINSKTKNDWTALHEAIRVGNENIVRRLLKDGADVNAITQYKATPFSTAIFYFRISQRHAYNCLDSIAKMLVDNGSRLSQCDGQYSPLMSCISLGNSFIAGLLLYHGCQIPTLDQFAGRSPLVDAFTRCDPNVVKLMVLSGYHLTIDEVEQCNRRIPTFSRSFRRLAFSGIDTSTNGLQMMAWLKERSHNPASLSDICRFSIRQSLNKGSGDTSILSNIRKLILPTCLKEYIALDEFSHLG</sequence>
<dbReference type="Pfam" id="PF07525">
    <property type="entry name" value="SOCS_box"/>
    <property type="match status" value="1"/>
</dbReference>
<evidence type="ECO:0000256" key="1">
    <source>
        <dbReference type="ARBA" id="ARBA00022737"/>
    </source>
</evidence>
<dbReference type="EnsemblMetazoa" id="G21990.5">
    <property type="protein sequence ID" value="G21990.5:cds"/>
    <property type="gene ID" value="G21990"/>
</dbReference>
<name>A0A8W8K520_MAGGI</name>
<dbReference type="InterPro" id="IPR001496">
    <property type="entry name" value="SOCS_box"/>
</dbReference>
<dbReference type="GO" id="GO:0035556">
    <property type="term" value="P:intracellular signal transduction"/>
    <property type="evidence" value="ECO:0007669"/>
    <property type="project" value="InterPro"/>
</dbReference>
<keyword evidence="1" id="KW-0677">Repeat</keyword>
<dbReference type="PROSITE" id="PS50088">
    <property type="entry name" value="ANK_REPEAT"/>
    <property type="match status" value="4"/>
</dbReference>
<reference evidence="5" key="1">
    <citation type="submission" date="2022-08" db="UniProtKB">
        <authorList>
            <consortium name="EnsemblMetazoa"/>
        </authorList>
    </citation>
    <scope>IDENTIFICATION</scope>
    <source>
        <strain evidence="5">05x7-T-G4-1.051#20</strain>
    </source>
</reference>
<dbReference type="PANTHER" id="PTHR24193">
    <property type="entry name" value="ANKYRIN REPEAT PROTEIN"/>
    <property type="match status" value="1"/>
</dbReference>
<dbReference type="EnsemblMetazoa" id="G21990.9">
    <property type="protein sequence ID" value="G21990.9:cds"/>
    <property type="gene ID" value="G21990"/>
</dbReference>
<dbReference type="SMART" id="SM00248">
    <property type="entry name" value="ANK"/>
    <property type="match status" value="7"/>
</dbReference>
<dbReference type="GO" id="GO:0000976">
    <property type="term" value="F:transcription cis-regulatory region binding"/>
    <property type="evidence" value="ECO:0007669"/>
    <property type="project" value="TreeGrafter"/>
</dbReference>
<evidence type="ECO:0000256" key="2">
    <source>
        <dbReference type="ARBA" id="ARBA00023043"/>
    </source>
</evidence>
<dbReference type="PRINTS" id="PR01415">
    <property type="entry name" value="ANKYRIN"/>
</dbReference>
<dbReference type="EnsemblMetazoa" id="G21990.1">
    <property type="protein sequence ID" value="G21990.1:cds"/>
    <property type="gene ID" value="G21990"/>
</dbReference>
<dbReference type="InterPro" id="IPR002110">
    <property type="entry name" value="Ankyrin_rpt"/>
</dbReference>
<evidence type="ECO:0000256" key="3">
    <source>
        <dbReference type="PROSITE-ProRule" id="PRU00023"/>
    </source>
</evidence>
<dbReference type="EnsemblMetazoa" id="G21990.8">
    <property type="protein sequence ID" value="G21990.8:cds"/>
    <property type="gene ID" value="G21990"/>
</dbReference>
<dbReference type="PROSITE" id="PS50225">
    <property type="entry name" value="SOCS"/>
    <property type="match status" value="1"/>
</dbReference>
<dbReference type="SUPFAM" id="SSF48403">
    <property type="entry name" value="Ankyrin repeat"/>
    <property type="match status" value="1"/>
</dbReference>
<feature type="repeat" description="ANK" evidence="3">
    <location>
        <begin position="142"/>
        <end position="174"/>
    </location>
</feature>
<dbReference type="PROSITE" id="PS50297">
    <property type="entry name" value="ANK_REP_REGION"/>
    <property type="match status" value="4"/>
</dbReference>
<keyword evidence="2 3" id="KW-0040">ANK repeat</keyword>
<dbReference type="CDD" id="cd03587">
    <property type="entry name" value="SOCS"/>
    <property type="match status" value="1"/>
</dbReference>
<dbReference type="EnsemblMetazoa" id="G21990.6">
    <property type="protein sequence ID" value="G21990.6:cds"/>
    <property type="gene ID" value="G21990"/>
</dbReference>
<dbReference type="InterPro" id="IPR036770">
    <property type="entry name" value="Ankyrin_rpt-contain_sf"/>
</dbReference>
<dbReference type="Proteomes" id="UP000005408">
    <property type="component" value="Unassembled WGS sequence"/>
</dbReference>
<feature type="repeat" description="ANK" evidence="3">
    <location>
        <begin position="76"/>
        <end position="108"/>
    </location>
</feature>
<dbReference type="InterPro" id="IPR050663">
    <property type="entry name" value="Ankyrin-SOCS_Box"/>
</dbReference>
<dbReference type="Gene3D" id="1.10.750.20">
    <property type="entry name" value="SOCS box"/>
    <property type="match status" value="1"/>
</dbReference>
<accession>A0A8W8K520</accession>
<keyword evidence="6" id="KW-1185">Reference proteome</keyword>
<feature type="repeat" description="ANK" evidence="3">
    <location>
        <begin position="109"/>
        <end position="141"/>
    </location>
</feature>
<dbReference type="GO" id="GO:0045944">
    <property type="term" value="P:positive regulation of transcription by RNA polymerase II"/>
    <property type="evidence" value="ECO:0007669"/>
    <property type="project" value="TreeGrafter"/>
</dbReference>
<feature type="repeat" description="ANK" evidence="3">
    <location>
        <begin position="43"/>
        <end position="75"/>
    </location>
</feature>
<dbReference type="SUPFAM" id="SSF158235">
    <property type="entry name" value="SOCS box-like"/>
    <property type="match status" value="1"/>
</dbReference>
<dbReference type="Pfam" id="PF12796">
    <property type="entry name" value="Ank_2"/>
    <property type="match status" value="2"/>
</dbReference>
<dbReference type="GO" id="GO:0005634">
    <property type="term" value="C:nucleus"/>
    <property type="evidence" value="ECO:0007669"/>
    <property type="project" value="TreeGrafter"/>
</dbReference>